<feature type="domain" description="Transducer of regulated CREB activity middle" evidence="12">
    <location>
        <begin position="148"/>
        <end position="228"/>
    </location>
</feature>
<keyword evidence="5" id="KW-0597">Phosphoprotein</keyword>
<evidence type="ECO:0000256" key="8">
    <source>
        <dbReference type="ARBA" id="ARBA00023163"/>
    </source>
</evidence>
<feature type="region of interest" description="Disordered" evidence="10">
    <location>
        <begin position="35"/>
        <end position="162"/>
    </location>
</feature>
<feature type="compositionally biased region" description="Low complexity" evidence="10">
    <location>
        <begin position="310"/>
        <end position="330"/>
    </location>
</feature>
<keyword evidence="6" id="KW-0805">Transcription regulation</keyword>
<dbReference type="Proteomes" id="UP000410492">
    <property type="component" value="Unassembled WGS sequence"/>
</dbReference>
<dbReference type="InterPro" id="IPR024786">
    <property type="entry name" value="TORC"/>
</dbReference>
<sequence length="554" mass="60693">MANPRKFSEKIALHNHRQAEETAAFEQIMKEVIEVTTKEDASHGGRNLPGTSPTASSYRGEGRSRARSQGGPIRRPHDRKLDTSPYSSTSYLSPPTDTGWRRTNSDSALHQSTMQGMTDRNNDSSRGWNLPMMNGPDRNNPDRRPRSSCDIPSSRVPGISIHHSAHDPSMIQIPIANTGSLPDLTNVEFSSPIHAPLDQDHSSSPYSSSPVNNSPSTLSPTSITQGVRNQGQFHFTPVSQAHSNHLPVPSSRYQHHPPYRKNIQMDKNLVNLVDADFSQIQGFIYQQQCSPTSSSPTLQQQQHHHHHQQQHQQHQQQQQSPTSSGAYRSPRPSPQNSPSPGGGRHSGPCSPSGGAASPLPTTADYHALSQQAAQFQQHFEQLSMVSTDWAQLVASLLESGVTWSAQLQMDNPTSPLPTYSASDQSGGVPTPPMSQAQQVHSGQTGLPTDTTTLDLGSDTGYYSTSPSQLVYPVPSPGMQPNTPNTPTIILTDFSEDEALRQDSLTKQLASEFFSEETLKEGLGSLDFDEFQILANPSMNIPETVEDNFRLDHRS</sequence>
<dbReference type="InterPro" id="IPR024783">
    <property type="entry name" value="TORC_N"/>
</dbReference>
<dbReference type="Pfam" id="PF12884">
    <property type="entry name" value="TORC_N"/>
    <property type="match status" value="1"/>
</dbReference>
<name>A0A653BUM6_CALMS</name>
<feature type="compositionally biased region" description="Low complexity" evidence="10">
    <location>
        <begin position="83"/>
        <end position="98"/>
    </location>
</feature>
<feature type="compositionally biased region" description="Low complexity" evidence="10">
    <location>
        <begin position="202"/>
        <end position="222"/>
    </location>
</feature>
<protein>
    <recommendedName>
        <fullName evidence="15">Transducer of regulated CREB activity N-terminal domain-containing protein</fullName>
    </recommendedName>
</protein>
<dbReference type="GO" id="GO:0051289">
    <property type="term" value="P:protein homotetramerization"/>
    <property type="evidence" value="ECO:0007669"/>
    <property type="project" value="InterPro"/>
</dbReference>
<reference evidence="13 14" key="1">
    <citation type="submission" date="2019-01" db="EMBL/GenBank/DDBJ databases">
        <authorList>
            <person name="Sayadi A."/>
        </authorList>
    </citation>
    <scope>NUCLEOTIDE SEQUENCE [LARGE SCALE GENOMIC DNA]</scope>
</reference>
<feature type="compositionally biased region" description="Low complexity" evidence="10">
    <location>
        <begin position="346"/>
        <end position="360"/>
    </location>
</feature>
<gene>
    <name evidence="13" type="ORF">CALMAC_LOCUS3810</name>
</gene>
<dbReference type="EMBL" id="CAACVG010005342">
    <property type="protein sequence ID" value="VEN39180.1"/>
    <property type="molecule type" value="Genomic_DNA"/>
</dbReference>
<proteinExistence type="inferred from homology"/>
<dbReference type="GO" id="GO:0005634">
    <property type="term" value="C:nucleus"/>
    <property type="evidence" value="ECO:0007669"/>
    <property type="project" value="UniProtKB-SubCell"/>
</dbReference>
<feature type="domain" description="Transducer of regulated CREB activity N-terminal" evidence="11">
    <location>
        <begin position="3"/>
        <end position="43"/>
    </location>
</feature>
<keyword evidence="9" id="KW-0539">Nucleus</keyword>
<feature type="compositionally biased region" description="Low complexity" evidence="10">
    <location>
        <begin position="444"/>
        <end position="459"/>
    </location>
</feature>
<feature type="compositionally biased region" description="Low complexity" evidence="10">
    <location>
        <begin position="288"/>
        <end position="301"/>
    </location>
</feature>
<dbReference type="GO" id="GO:0045944">
    <property type="term" value="P:positive regulation of transcription by RNA polymerase II"/>
    <property type="evidence" value="ECO:0007669"/>
    <property type="project" value="TreeGrafter"/>
</dbReference>
<evidence type="ECO:0000313" key="13">
    <source>
        <dbReference type="EMBL" id="VEN39180.1"/>
    </source>
</evidence>
<evidence type="ECO:0000313" key="14">
    <source>
        <dbReference type="Proteomes" id="UP000410492"/>
    </source>
</evidence>
<comment type="similarity">
    <text evidence="3">Belongs to the TORC family.</text>
</comment>
<evidence type="ECO:0000256" key="7">
    <source>
        <dbReference type="ARBA" id="ARBA00023159"/>
    </source>
</evidence>
<dbReference type="AlphaFoldDB" id="A0A653BUM6"/>
<keyword evidence="8" id="KW-0804">Transcription</keyword>
<evidence type="ECO:0000256" key="9">
    <source>
        <dbReference type="ARBA" id="ARBA00023242"/>
    </source>
</evidence>
<evidence type="ECO:0000256" key="2">
    <source>
        <dbReference type="ARBA" id="ARBA00004496"/>
    </source>
</evidence>
<dbReference type="Pfam" id="PF12885">
    <property type="entry name" value="TORC_M"/>
    <property type="match status" value="1"/>
</dbReference>
<feature type="region of interest" description="Disordered" evidence="10">
    <location>
        <begin position="408"/>
        <end position="459"/>
    </location>
</feature>
<evidence type="ECO:0000256" key="10">
    <source>
        <dbReference type="SAM" id="MobiDB-lite"/>
    </source>
</evidence>
<evidence type="ECO:0008006" key="15">
    <source>
        <dbReference type="Google" id="ProtNLM"/>
    </source>
</evidence>
<dbReference type="PANTHER" id="PTHR13589">
    <property type="entry name" value="CREB-REGULATED TRANSCRIPTION COACTIVATOR"/>
    <property type="match status" value="1"/>
</dbReference>
<feature type="compositionally biased region" description="Polar residues" evidence="10">
    <location>
        <begin position="105"/>
        <end position="127"/>
    </location>
</feature>
<feature type="region of interest" description="Disordered" evidence="10">
    <location>
        <begin position="288"/>
        <end position="361"/>
    </location>
</feature>
<keyword evidence="7" id="KW-0010">Activator</keyword>
<keyword evidence="4" id="KW-0963">Cytoplasm</keyword>
<keyword evidence="14" id="KW-1185">Reference proteome</keyword>
<evidence type="ECO:0000259" key="11">
    <source>
        <dbReference type="Pfam" id="PF12884"/>
    </source>
</evidence>
<evidence type="ECO:0000256" key="5">
    <source>
        <dbReference type="ARBA" id="ARBA00022553"/>
    </source>
</evidence>
<comment type="subcellular location">
    <subcellularLocation>
        <location evidence="2">Cytoplasm</location>
    </subcellularLocation>
    <subcellularLocation>
        <location evidence="1">Nucleus</location>
    </subcellularLocation>
</comment>
<accession>A0A653BUM6</accession>
<feature type="region of interest" description="Disordered" evidence="10">
    <location>
        <begin position="193"/>
        <end position="224"/>
    </location>
</feature>
<feature type="compositionally biased region" description="Polar residues" evidence="10">
    <location>
        <begin position="408"/>
        <end position="443"/>
    </location>
</feature>
<dbReference type="GO" id="GO:0005737">
    <property type="term" value="C:cytoplasm"/>
    <property type="evidence" value="ECO:0007669"/>
    <property type="project" value="UniProtKB-SubCell"/>
</dbReference>
<evidence type="ECO:0000256" key="6">
    <source>
        <dbReference type="ARBA" id="ARBA00023015"/>
    </source>
</evidence>
<evidence type="ECO:0000256" key="3">
    <source>
        <dbReference type="ARBA" id="ARBA00007167"/>
    </source>
</evidence>
<evidence type="ECO:0000256" key="4">
    <source>
        <dbReference type="ARBA" id="ARBA00022490"/>
    </source>
</evidence>
<dbReference type="PANTHER" id="PTHR13589:SF15">
    <property type="entry name" value="CREB-REGULATED TRANSCRIPTION COACTIVATOR, ISOFORM B"/>
    <property type="match status" value="1"/>
</dbReference>
<evidence type="ECO:0000256" key="1">
    <source>
        <dbReference type="ARBA" id="ARBA00004123"/>
    </source>
</evidence>
<dbReference type="GO" id="GO:0008140">
    <property type="term" value="F:cAMP response element binding protein binding"/>
    <property type="evidence" value="ECO:0007669"/>
    <property type="project" value="InterPro"/>
</dbReference>
<evidence type="ECO:0000259" key="12">
    <source>
        <dbReference type="Pfam" id="PF12885"/>
    </source>
</evidence>
<dbReference type="OrthoDB" id="8947034at2759"/>
<dbReference type="InterPro" id="IPR024784">
    <property type="entry name" value="TORC_M"/>
</dbReference>
<organism evidence="13 14">
    <name type="scientific">Callosobruchus maculatus</name>
    <name type="common">Southern cowpea weevil</name>
    <name type="synonym">Pulse bruchid</name>
    <dbReference type="NCBI Taxonomy" id="64391"/>
    <lineage>
        <taxon>Eukaryota</taxon>
        <taxon>Metazoa</taxon>
        <taxon>Ecdysozoa</taxon>
        <taxon>Arthropoda</taxon>
        <taxon>Hexapoda</taxon>
        <taxon>Insecta</taxon>
        <taxon>Pterygota</taxon>
        <taxon>Neoptera</taxon>
        <taxon>Endopterygota</taxon>
        <taxon>Coleoptera</taxon>
        <taxon>Polyphaga</taxon>
        <taxon>Cucujiformia</taxon>
        <taxon>Chrysomeloidea</taxon>
        <taxon>Chrysomelidae</taxon>
        <taxon>Bruchinae</taxon>
        <taxon>Bruchini</taxon>
        <taxon>Callosobruchus</taxon>
    </lineage>
</organism>